<organism evidence="1 2">
    <name type="scientific">Lignipirellula cremea</name>
    <dbReference type="NCBI Taxonomy" id="2528010"/>
    <lineage>
        <taxon>Bacteria</taxon>
        <taxon>Pseudomonadati</taxon>
        <taxon>Planctomycetota</taxon>
        <taxon>Planctomycetia</taxon>
        <taxon>Pirellulales</taxon>
        <taxon>Pirellulaceae</taxon>
        <taxon>Lignipirellula</taxon>
    </lineage>
</organism>
<accession>A0A518DXQ4</accession>
<gene>
    <name evidence="1" type="ORF">Pla8534_44410</name>
</gene>
<evidence type="ECO:0000313" key="1">
    <source>
        <dbReference type="EMBL" id="QDU96620.1"/>
    </source>
</evidence>
<proteinExistence type="predicted"/>
<dbReference type="RefSeq" id="WP_145055236.1">
    <property type="nucleotide sequence ID" value="NZ_CP036433.1"/>
</dbReference>
<sequence length="108" mass="11736">MRAAFFLAATSVCLAGCEGESMMSLQQPTVVNPVSPKFPLAGEWLREFDPDDKPAGEAPVLVRKVKEGVFSISQQGEDSFSIELRTAPFGDLADYAIAEAVRSREDKL</sequence>
<name>A0A518DXQ4_9BACT</name>
<dbReference type="AlphaFoldDB" id="A0A518DXQ4"/>
<keyword evidence="2" id="KW-1185">Reference proteome</keyword>
<dbReference type="OrthoDB" id="279155at2"/>
<dbReference type="EMBL" id="CP036433">
    <property type="protein sequence ID" value="QDU96620.1"/>
    <property type="molecule type" value="Genomic_DNA"/>
</dbReference>
<evidence type="ECO:0000313" key="2">
    <source>
        <dbReference type="Proteomes" id="UP000317648"/>
    </source>
</evidence>
<dbReference type="Proteomes" id="UP000317648">
    <property type="component" value="Chromosome"/>
</dbReference>
<dbReference type="KEGG" id="lcre:Pla8534_44410"/>
<protein>
    <submittedName>
        <fullName evidence="1">Uncharacterized protein</fullName>
    </submittedName>
</protein>
<reference evidence="1 2" key="1">
    <citation type="submission" date="2019-02" db="EMBL/GenBank/DDBJ databases">
        <title>Deep-cultivation of Planctomycetes and their phenomic and genomic characterization uncovers novel biology.</title>
        <authorList>
            <person name="Wiegand S."/>
            <person name="Jogler M."/>
            <person name="Boedeker C."/>
            <person name="Pinto D."/>
            <person name="Vollmers J."/>
            <person name="Rivas-Marin E."/>
            <person name="Kohn T."/>
            <person name="Peeters S.H."/>
            <person name="Heuer A."/>
            <person name="Rast P."/>
            <person name="Oberbeckmann S."/>
            <person name="Bunk B."/>
            <person name="Jeske O."/>
            <person name="Meyerdierks A."/>
            <person name="Storesund J.E."/>
            <person name="Kallscheuer N."/>
            <person name="Luecker S."/>
            <person name="Lage O.M."/>
            <person name="Pohl T."/>
            <person name="Merkel B.J."/>
            <person name="Hornburger P."/>
            <person name="Mueller R.-W."/>
            <person name="Bruemmer F."/>
            <person name="Labrenz M."/>
            <person name="Spormann A.M."/>
            <person name="Op den Camp H."/>
            <person name="Overmann J."/>
            <person name="Amann R."/>
            <person name="Jetten M.S.M."/>
            <person name="Mascher T."/>
            <person name="Medema M.H."/>
            <person name="Devos D.P."/>
            <person name="Kaster A.-K."/>
            <person name="Ovreas L."/>
            <person name="Rohde M."/>
            <person name="Galperin M.Y."/>
            <person name="Jogler C."/>
        </authorList>
    </citation>
    <scope>NUCLEOTIDE SEQUENCE [LARGE SCALE GENOMIC DNA]</scope>
    <source>
        <strain evidence="1 2">Pla85_3_4</strain>
    </source>
</reference>